<dbReference type="RefSeq" id="WP_155318177.1">
    <property type="nucleotide sequence ID" value="NZ_AP021874.1"/>
</dbReference>
<sequence length="204" mass="23435">MGILSSSASITQYHVEGKLPEPILETVSKGLKKNAIEEIDNESSDKAIGWSCFNDPFSTDFDQSPFLIGTHLVFSMRIDKKTIPAKIVKKQYTLEMKKRLKNSGREFLSKTEKKEIKDHVLHVLNLRIPATPNIYDLIWNYESATLWFFSNLKGANEELETLFTRSFKMKLIRLFPFTMATLTSPLTDMEKDAVSQFTPTRFTE</sequence>
<dbReference type="KEGG" id="dalk:DSCA_41410"/>
<dbReference type="Pfam" id="PF04381">
    <property type="entry name" value="RdgC"/>
    <property type="match status" value="1"/>
</dbReference>
<dbReference type="EMBL" id="AP021874">
    <property type="protein sequence ID" value="BBO70211.1"/>
    <property type="molecule type" value="Genomic_DNA"/>
</dbReference>
<evidence type="ECO:0000313" key="1">
    <source>
        <dbReference type="EMBL" id="BBO70211.1"/>
    </source>
</evidence>
<gene>
    <name evidence="1" type="ORF">DSCA_41410</name>
</gene>
<keyword evidence="2" id="KW-1185">Reference proteome</keyword>
<dbReference type="InterPro" id="IPR007476">
    <property type="entry name" value="RdgC"/>
</dbReference>
<dbReference type="Proteomes" id="UP000427906">
    <property type="component" value="Chromosome"/>
</dbReference>
<dbReference type="OrthoDB" id="9793997at2"/>
<reference evidence="1 2" key="1">
    <citation type="submission" date="2019-11" db="EMBL/GenBank/DDBJ databases">
        <title>Comparative genomics of hydrocarbon-degrading Desulfosarcina strains.</title>
        <authorList>
            <person name="Watanabe M."/>
            <person name="Kojima H."/>
            <person name="Fukui M."/>
        </authorList>
    </citation>
    <scope>NUCLEOTIDE SEQUENCE [LARGE SCALE GENOMIC DNA]</scope>
    <source>
        <strain evidence="1 2">PL12</strain>
    </source>
</reference>
<organism evidence="1 2">
    <name type="scientific">Desulfosarcina alkanivorans</name>
    <dbReference type="NCBI Taxonomy" id="571177"/>
    <lineage>
        <taxon>Bacteria</taxon>
        <taxon>Pseudomonadati</taxon>
        <taxon>Thermodesulfobacteriota</taxon>
        <taxon>Desulfobacteria</taxon>
        <taxon>Desulfobacterales</taxon>
        <taxon>Desulfosarcinaceae</taxon>
        <taxon>Desulfosarcina</taxon>
    </lineage>
</organism>
<name>A0A5K7YT65_9BACT</name>
<evidence type="ECO:0000313" key="2">
    <source>
        <dbReference type="Proteomes" id="UP000427906"/>
    </source>
</evidence>
<protein>
    <submittedName>
        <fullName evidence="1">Uncharacterized protein</fullName>
    </submittedName>
</protein>
<accession>A0A5K7YT65</accession>
<proteinExistence type="predicted"/>
<dbReference type="GO" id="GO:0006310">
    <property type="term" value="P:DNA recombination"/>
    <property type="evidence" value="ECO:0007669"/>
    <property type="project" value="InterPro"/>
</dbReference>
<dbReference type="AlphaFoldDB" id="A0A5K7YT65"/>